<dbReference type="EMBL" id="CP003630">
    <property type="protein sequence ID" value="AFZ20900.1"/>
    <property type="molecule type" value="Genomic_DNA"/>
</dbReference>
<evidence type="ECO:0000313" key="9">
    <source>
        <dbReference type="EMBL" id="AFZ20900.1"/>
    </source>
</evidence>
<dbReference type="InterPro" id="IPR000715">
    <property type="entry name" value="Glycosyl_transferase_4"/>
</dbReference>
<keyword evidence="6 8" id="KW-0472">Membrane</keyword>
<keyword evidence="2" id="KW-1003">Cell membrane</keyword>
<keyword evidence="3 9" id="KW-0808">Transferase</keyword>
<evidence type="ECO:0000256" key="7">
    <source>
        <dbReference type="PIRSR" id="PIRSR600715-1"/>
    </source>
</evidence>
<feature type="transmembrane region" description="Helical" evidence="8">
    <location>
        <begin position="309"/>
        <end position="329"/>
    </location>
</feature>
<dbReference type="HOGENOM" id="CLU_023982_3_0_3"/>
<dbReference type="GO" id="GO:0016780">
    <property type="term" value="F:phosphotransferase activity, for other substituted phosphate groups"/>
    <property type="evidence" value="ECO:0007669"/>
    <property type="project" value="InterPro"/>
</dbReference>
<dbReference type="RefSeq" id="WP_015185033.1">
    <property type="nucleotide sequence ID" value="NC_019738.1"/>
</dbReference>
<evidence type="ECO:0000256" key="8">
    <source>
        <dbReference type="SAM" id="Phobius"/>
    </source>
</evidence>
<evidence type="ECO:0000256" key="5">
    <source>
        <dbReference type="ARBA" id="ARBA00022989"/>
    </source>
</evidence>
<keyword evidence="7" id="KW-0479">Metal-binding</keyword>
<feature type="transmembrane region" description="Helical" evidence="8">
    <location>
        <begin position="189"/>
        <end position="205"/>
    </location>
</feature>
<evidence type="ECO:0000256" key="1">
    <source>
        <dbReference type="ARBA" id="ARBA00004651"/>
    </source>
</evidence>
<evidence type="ECO:0000256" key="3">
    <source>
        <dbReference type="ARBA" id="ARBA00022679"/>
    </source>
</evidence>
<feature type="transmembrane region" description="Helical" evidence="8">
    <location>
        <begin position="112"/>
        <end position="133"/>
    </location>
</feature>
<evidence type="ECO:0000256" key="4">
    <source>
        <dbReference type="ARBA" id="ARBA00022692"/>
    </source>
</evidence>
<dbReference type="PANTHER" id="PTHR22926">
    <property type="entry name" value="PHOSPHO-N-ACETYLMURAMOYL-PENTAPEPTIDE-TRANSFERASE"/>
    <property type="match status" value="1"/>
</dbReference>
<evidence type="ECO:0000256" key="6">
    <source>
        <dbReference type="ARBA" id="ARBA00023136"/>
    </source>
</evidence>
<comment type="cofactor">
    <cofactor evidence="7">
        <name>Mg(2+)</name>
        <dbReference type="ChEBI" id="CHEBI:18420"/>
    </cofactor>
</comment>
<dbReference type="GO" id="GO:0009103">
    <property type="term" value="P:lipopolysaccharide biosynthetic process"/>
    <property type="evidence" value="ECO:0007669"/>
    <property type="project" value="TreeGrafter"/>
</dbReference>
<dbReference type="GO" id="GO:0005886">
    <property type="term" value="C:plasma membrane"/>
    <property type="evidence" value="ECO:0007669"/>
    <property type="project" value="UniProtKB-SubCell"/>
</dbReference>
<dbReference type="CDD" id="cd06854">
    <property type="entry name" value="GT_WbpL_WbcO_like"/>
    <property type="match status" value="1"/>
</dbReference>
<evidence type="ECO:0000256" key="2">
    <source>
        <dbReference type="ARBA" id="ARBA00022475"/>
    </source>
</evidence>
<accession>K9WKF8</accession>
<feature type="transmembrane region" description="Helical" evidence="8">
    <location>
        <begin position="83"/>
        <end position="100"/>
    </location>
</feature>
<dbReference type="GO" id="GO:0046872">
    <property type="term" value="F:metal ion binding"/>
    <property type="evidence" value="ECO:0007669"/>
    <property type="project" value="UniProtKB-KW"/>
</dbReference>
<dbReference type="AlphaFoldDB" id="K9WKF8"/>
<sequence length="353" mass="38244">MNFAVFLLAIASFVLSILCVGFIKQRFSQKLLDIPNHRSSHTQPTPCGGGLGFIIAFAITGTMASVLTHYFPQLLPSQLTTPNFGFLWLILIPLAVIGIIDDQRGVPASIRYLVQLTVAGIAIAYFGSFPLPWLTPFGLVGQITAVALTLIGMTALINFYNFMDGLDGLVAGVTAVQFAFLGYYLNQPLFWLLAAALLGFLWWNWSPAKIFMGDAGSTVLGASIAIALLNTNHNPIQAWSALAVTLPLLGDAMYTLIRRLRHGENIFKAHRSHLYQRLQQAGWSHAQVASTYMVATGIVILAIINFGLIGSGLSAIGVVVGIAIGEKYLRSHRVPTRSSKIEPLPSAYSLSEK</sequence>
<evidence type="ECO:0000313" key="10">
    <source>
        <dbReference type="Proteomes" id="UP000010471"/>
    </source>
</evidence>
<keyword evidence="5 8" id="KW-1133">Transmembrane helix</keyword>
<dbReference type="GO" id="GO:0044038">
    <property type="term" value="P:cell wall macromolecule biosynthetic process"/>
    <property type="evidence" value="ECO:0007669"/>
    <property type="project" value="TreeGrafter"/>
</dbReference>
<gene>
    <name evidence="9" type="ORF">Mic7113_5251</name>
</gene>
<proteinExistence type="predicted"/>
<keyword evidence="7" id="KW-0460">Magnesium</keyword>
<feature type="binding site" evidence="7">
    <location>
        <position position="161"/>
    </location>
    <ligand>
        <name>Mg(2+)</name>
        <dbReference type="ChEBI" id="CHEBI:18420"/>
    </ligand>
</feature>
<dbReference type="Pfam" id="PF00953">
    <property type="entry name" value="Glycos_transf_4"/>
    <property type="match status" value="1"/>
</dbReference>
<dbReference type="PATRIC" id="fig|1173027.3.peg.5822"/>
<feature type="binding site" evidence="7">
    <location>
        <position position="214"/>
    </location>
    <ligand>
        <name>Mg(2+)</name>
        <dbReference type="ChEBI" id="CHEBI:18420"/>
    </ligand>
</feature>
<comment type="subcellular location">
    <subcellularLocation>
        <location evidence="1">Cell membrane</location>
        <topology evidence="1">Multi-pass membrane protein</topology>
    </subcellularLocation>
</comment>
<dbReference type="KEGG" id="mic:Mic7113_5251"/>
<protein>
    <submittedName>
        <fullName evidence="9">UDP-N-acetylmuramyl pentapeptide phosphotransferase/UDP-N-acetylglucosamine-1-phosphate transferase</fullName>
    </submittedName>
</protein>
<dbReference type="OrthoDB" id="9783652at2"/>
<name>K9WKF8_9CYAN</name>
<feature type="transmembrane region" description="Helical" evidence="8">
    <location>
        <begin position="139"/>
        <end position="159"/>
    </location>
</feature>
<dbReference type="Proteomes" id="UP000010471">
    <property type="component" value="Chromosome"/>
</dbReference>
<feature type="transmembrane region" description="Helical" evidence="8">
    <location>
        <begin position="48"/>
        <end position="71"/>
    </location>
</feature>
<dbReference type="PANTHER" id="PTHR22926:SF3">
    <property type="entry name" value="UNDECAPRENYL-PHOSPHATE ALPHA-N-ACETYLGLUCOSAMINYL 1-PHOSPHATE TRANSFERASE"/>
    <property type="match status" value="1"/>
</dbReference>
<keyword evidence="10" id="KW-1185">Reference proteome</keyword>
<reference evidence="9 10" key="1">
    <citation type="submission" date="2012-06" db="EMBL/GenBank/DDBJ databases">
        <title>Finished chromosome of genome of Microcoleus sp. PCC 7113.</title>
        <authorList>
            <consortium name="US DOE Joint Genome Institute"/>
            <person name="Gugger M."/>
            <person name="Coursin T."/>
            <person name="Rippka R."/>
            <person name="Tandeau De Marsac N."/>
            <person name="Huntemann M."/>
            <person name="Wei C.-L."/>
            <person name="Han J."/>
            <person name="Detter J.C."/>
            <person name="Han C."/>
            <person name="Tapia R."/>
            <person name="Chen A."/>
            <person name="Kyrpides N."/>
            <person name="Mavromatis K."/>
            <person name="Markowitz V."/>
            <person name="Szeto E."/>
            <person name="Ivanova N."/>
            <person name="Pagani I."/>
            <person name="Pati A."/>
            <person name="Goodwin L."/>
            <person name="Nordberg H.P."/>
            <person name="Cantor M.N."/>
            <person name="Hua S.X."/>
            <person name="Woyke T."/>
            <person name="Kerfeld C.A."/>
        </authorList>
    </citation>
    <scope>NUCLEOTIDE SEQUENCE [LARGE SCALE GENOMIC DNA]</scope>
    <source>
        <strain evidence="9 10">PCC 7113</strain>
    </source>
</reference>
<dbReference type="GO" id="GO:0071555">
    <property type="term" value="P:cell wall organization"/>
    <property type="evidence" value="ECO:0007669"/>
    <property type="project" value="TreeGrafter"/>
</dbReference>
<dbReference type="eggNOG" id="COG0472">
    <property type="taxonomic scope" value="Bacteria"/>
</dbReference>
<organism evidence="9 10">
    <name type="scientific">Allocoleopsis franciscana PCC 7113</name>
    <dbReference type="NCBI Taxonomy" id="1173027"/>
    <lineage>
        <taxon>Bacteria</taxon>
        <taxon>Bacillati</taxon>
        <taxon>Cyanobacteriota</taxon>
        <taxon>Cyanophyceae</taxon>
        <taxon>Coleofasciculales</taxon>
        <taxon>Coleofasciculaceae</taxon>
        <taxon>Allocoleopsis</taxon>
        <taxon>Allocoleopsis franciscana</taxon>
    </lineage>
</organism>
<dbReference type="STRING" id="1173027.Mic7113_5251"/>
<feature type="transmembrane region" description="Helical" evidence="8">
    <location>
        <begin position="6"/>
        <end position="27"/>
    </location>
</feature>
<keyword evidence="4 8" id="KW-0812">Transmembrane</keyword>